<evidence type="ECO:0000313" key="1">
    <source>
        <dbReference type="EMBL" id="RZF40301.1"/>
    </source>
</evidence>
<organism evidence="1 2">
    <name type="scientific">Laodelphax striatellus</name>
    <name type="common">Small brown planthopper</name>
    <name type="synonym">Delphax striatella</name>
    <dbReference type="NCBI Taxonomy" id="195883"/>
    <lineage>
        <taxon>Eukaryota</taxon>
        <taxon>Metazoa</taxon>
        <taxon>Ecdysozoa</taxon>
        <taxon>Arthropoda</taxon>
        <taxon>Hexapoda</taxon>
        <taxon>Insecta</taxon>
        <taxon>Pterygota</taxon>
        <taxon>Neoptera</taxon>
        <taxon>Paraneoptera</taxon>
        <taxon>Hemiptera</taxon>
        <taxon>Auchenorrhyncha</taxon>
        <taxon>Fulgoroidea</taxon>
        <taxon>Delphacidae</taxon>
        <taxon>Criomorphinae</taxon>
        <taxon>Laodelphax</taxon>
    </lineage>
</organism>
<dbReference type="Proteomes" id="UP000291343">
    <property type="component" value="Unassembled WGS sequence"/>
</dbReference>
<dbReference type="AlphaFoldDB" id="A0A482X4T9"/>
<name>A0A482X4T9_LAOST</name>
<proteinExistence type="predicted"/>
<dbReference type="EMBL" id="QKKF02018538">
    <property type="protein sequence ID" value="RZF40301.1"/>
    <property type="molecule type" value="Genomic_DNA"/>
</dbReference>
<keyword evidence="2" id="KW-1185">Reference proteome</keyword>
<accession>A0A482X4T9</accession>
<evidence type="ECO:0000313" key="2">
    <source>
        <dbReference type="Proteomes" id="UP000291343"/>
    </source>
</evidence>
<reference evidence="1 2" key="1">
    <citation type="journal article" date="2017" name="Gigascience">
        <title>Genome sequence of the small brown planthopper, Laodelphax striatellus.</title>
        <authorList>
            <person name="Zhu J."/>
            <person name="Jiang F."/>
            <person name="Wang X."/>
            <person name="Yang P."/>
            <person name="Bao Y."/>
            <person name="Zhao W."/>
            <person name="Wang W."/>
            <person name="Lu H."/>
            <person name="Wang Q."/>
            <person name="Cui N."/>
            <person name="Li J."/>
            <person name="Chen X."/>
            <person name="Luo L."/>
            <person name="Yu J."/>
            <person name="Kang L."/>
            <person name="Cui F."/>
        </authorList>
    </citation>
    <scope>NUCLEOTIDE SEQUENCE [LARGE SCALE GENOMIC DNA]</scope>
    <source>
        <strain evidence="1">Lst14</strain>
    </source>
</reference>
<sequence length="84" mass="9937">MYYDEDIFVDRLCLYYMFDYVMFVDRFYRVVESCAASSAEEVQLCRPLTLEPCRSTVWSSLTPDPKSHLAIDPRKPLPQTLRTF</sequence>
<protein>
    <submittedName>
        <fullName evidence="1">Uncharacterized protein</fullName>
    </submittedName>
</protein>
<comment type="caution">
    <text evidence="1">The sequence shown here is derived from an EMBL/GenBank/DDBJ whole genome shotgun (WGS) entry which is preliminary data.</text>
</comment>
<dbReference type="OrthoDB" id="2019572at2759"/>
<gene>
    <name evidence="1" type="ORF">LSTR_LSTR013243</name>
</gene>
<dbReference type="InParanoid" id="A0A482X4T9"/>